<comment type="caution">
    <text evidence="4">The sequence shown here is derived from an EMBL/GenBank/DDBJ whole genome shotgun (WGS) entry which is preliminary data.</text>
</comment>
<dbReference type="InterPro" id="IPR001638">
    <property type="entry name" value="Solute-binding_3/MltF_N"/>
</dbReference>
<dbReference type="GO" id="GO:0016020">
    <property type="term" value="C:membrane"/>
    <property type="evidence" value="ECO:0007669"/>
    <property type="project" value="InterPro"/>
</dbReference>
<gene>
    <name evidence="4" type="ORF">DWV00_18630</name>
</gene>
<dbReference type="InterPro" id="IPR001320">
    <property type="entry name" value="Iontro_rcpt_C"/>
</dbReference>
<evidence type="ECO:0000313" key="5">
    <source>
        <dbReference type="Proteomes" id="UP000256838"/>
    </source>
</evidence>
<reference evidence="4 5" key="1">
    <citation type="submission" date="2018-08" db="EMBL/GenBank/DDBJ databases">
        <title>Paraburkholderia sp. DHOM06 isolated from forest soil.</title>
        <authorList>
            <person name="Gao Z.-H."/>
            <person name="Qiu L.-H."/>
        </authorList>
    </citation>
    <scope>NUCLEOTIDE SEQUENCE [LARGE SCALE GENOMIC DNA]</scope>
    <source>
        <strain evidence="4 5">DHOM06</strain>
    </source>
</reference>
<dbReference type="SMART" id="SM00062">
    <property type="entry name" value="PBPb"/>
    <property type="match status" value="1"/>
</dbReference>
<keyword evidence="5" id="KW-1185">Reference proteome</keyword>
<dbReference type="PANTHER" id="PTHR35936">
    <property type="entry name" value="MEMBRANE-BOUND LYTIC MUREIN TRANSGLYCOSYLASE F"/>
    <property type="match status" value="1"/>
</dbReference>
<sequence length="306" mass="33381">MKTDIWLHRLGSLGRRFGSPIARSYKTGVRPNLEESIVKSLFGIALSLCVAAFSMQAHASADALSQIKSAGVIKIGVNTDYKPFGMRDQSGQIVGIEPDLARDIGKRLGVKVEMVPVQPANRIQFLQQGCIDVILASLTYNQERANVVDFIQPFYYAGGTGFIARKGSSFKNWTDLHGKTVCGVQGTYYNRAVSEKYGVNIAAFADLTQAINALMNNSCVGFVEDSTVTAQLLNDSKLKGFDAPLPPDDVQPWGLAVAKDNANTPLAKFLSGTVASWHKSGELLDLEKKWGLPRSDWLQAEHQKAM</sequence>
<accession>A0A3D8JX98</accession>
<keyword evidence="1" id="KW-0732">Signal</keyword>
<name>A0A3D8JX98_9BURK</name>
<evidence type="ECO:0000259" key="2">
    <source>
        <dbReference type="SMART" id="SM00062"/>
    </source>
</evidence>
<dbReference type="AlphaFoldDB" id="A0A3D8JX98"/>
<evidence type="ECO:0000256" key="1">
    <source>
        <dbReference type="ARBA" id="ARBA00022729"/>
    </source>
</evidence>
<protein>
    <submittedName>
        <fullName evidence="4">ABC transporter substrate-binding protein</fullName>
    </submittedName>
</protein>
<dbReference type="GO" id="GO:0015276">
    <property type="term" value="F:ligand-gated monoatomic ion channel activity"/>
    <property type="evidence" value="ECO:0007669"/>
    <property type="project" value="InterPro"/>
</dbReference>
<organism evidence="4 5">
    <name type="scientific">Trinickia dinghuensis</name>
    <dbReference type="NCBI Taxonomy" id="2291023"/>
    <lineage>
        <taxon>Bacteria</taxon>
        <taxon>Pseudomonadati</taxon>
        <taxon>Pseudomonadota</taxon>
        <taxon>Betaproteobacteria</taxon>
        <taxon>Burkholderiales</taxon>
        <taxon>Burkholderiaceae</taxon>
        <taxon>Trinickia</taxon>
    </lineage>
</organism>
<dbReference type="SUPFAM" id="SSF53850">
    <property type="entry name" value="Periplasmic binding protein-like II"/>
    <property type="match status" value="1"/>
</dbReference>
<evidence type="ECO:0000259" key="3">
    <source>
        <dbReference type="SMART" id="SM00079"/>
    </source>
</evidence>
<feature type="domain" description="Solute-binding protein family 3/N-terminal" evidence="2">
    <location>
        <begin position="72"/>
        <end position="294"/>
    </location>
</feature>
<dbReference type="Proteomes" id="UP000256838">
    <property type="component" value="Unassembled WGS sequence"/>
</dbReference>
<dbReference type="PANTHER" id="PTHR35936:SF17">
    <property type="entry name" value="ARGININE-BINDING EXTRACELLULAR PROTEIN ARTP"/>
    <property type="match status" value="1"/>
</dbReference>
<dbReference type="Pfam" id="PF00497">
    <property type="entry name" value="SBP_bac_3"/>
    <property type="match status" value="1"/>
</dbReference>
<proteinExistence type="predicted"/>
<dbReference type="EMBL" id="QRGA01000010">
    <property type="protein sequence ID" value="RDU97264.1"/>
    <property type="molecule type" value="Genomic_DNA"/>
</dbReference>
<evidence type="ECO:0000313" key="4">
    <source>
        <dbReference type="EMBL" id="RDU97264.1"/>
    </source>
</evidence>
<dbReference type="SMART" id="SM00079">
    <property type="entry name" value="PBPe"/>
    <property type="match status" value="1"/>
</dbReference>
<dbReference type="Gene3D" id="3.40.190.10">
    <property type="entry name" value="Periplasmic binding protein-like II"/>
    <property type="match status" value="2"/>
</dbReference>
<feature type="domain" description="Ionotropic glutamate receptor C-terminal" evidence="3">
    <location>
        <begin position="74"/>
        <end position="294"/>
    </location>
</feature>